<dbReference type="Proteomes" id="UP000095706">
    <property type="component" value="Unassembled WGS sequence"/>
</dbReference>
<evidence type="ECO:0000313" key="1">
    <source>
        <dbReference type="EMBL" id="CUO14954.1"/>
    </source>
</evidence>
<dbReference type="EMBL" id="CYYV01000006">
    <property type="protein sequence ID" value="CUO14954.1"/>
    <property type="molecule type" value="Genomic_DNA"/>
</dbReference>
<evidence type="ECO:0000313" key="2">
    <source>
        <dbReference type="Proteomes" id="UP000095706"/>
    </source>
</evidence>
<dbReference type="AlphaFoldDB" id="A0A174CP55"/>
<sequence>MEILEPESLDYTSVFDDIFTRYLTRCELVQVKTTNMGSLFKLEYRIVFREEGEEKNMIDQLRCRNGNLEILCSRAQTGREEL</sequence>
<name>A0A174CP55_9FIRM</name>
<organism evidence="1 2">
    <name type="scientific">Fusicatenibacter saccharivorans</name>
    <dbReference type="NCBI Taxonomy" id="1150298"/>
    <lineage>
        <taxon>Bacteria</taxon>
        <taxon>Bacillati</taxon>
        <taxon>Bacillota</taxon>
        <taxon>Clostridia</taxon>
        <taxon>Lachnospirales</taxon>
        <taxon>Lachnospiraceae</taxon>
        <taxon>Fusicatenibacter</taxon>
    </lineage>
</organism>
<accession>A0A174CP55</accession>
<dbReference type="RefSeq" id="WP_055227235.1">
    <property type="nucleotide sequence ID" value="NZ_CABJFB010000003.1"/>
</dbReference>
<protein>
    <submittedName>
        <fullName evidence="1">Uncharacterized protein</fullName>
    </submittedName>
</protein>
<reference evidence="1 2" key="1">
    <citation type="submission" date="2015-09" db="EMBL/GenBank/DDBJ databases">
        <authorList>
            <consortium name="Pathogen Informatics"/>
        </authorList>
    </citation>
    <scope>NUCLEOTIDE SEQUENCE [LARGE SCALE GENOMIC DNA]</scope>
    <source>
        <strain evidence="1 2">2789STDY5608849</strain>
    </source>
</reference>
<gene>
    <name evidence="1" type="ORF">ERS852406_01362</name>
</gene>
<proteinExistence type="predicted"/>